<evidence type="ECO:0000256" key="4">
    <source>
        <dbReference type="ARBA" id="ARBA00022801"/>
    </source>
</evidence>
<comment type="cofactor">
    <cofactor evidence="1">
        <name>Mn(2+)</name>
        <dbReference type="ChEBI" id="CHEBI:29035"/>
    </cofactor>
</comment>
<dbReference type="EMBL" id="VOIH02000003">
    <property type="protein sequence ID" value="KAF3451384.1"/>
    <property type="molecule type" value="Genomic_DNA"/>
</dbReference>
<dbReference type="InterPro" id="IPR045121">
    <property type="entry name" value="CoAse"/>
</dbReference>
<keyword evidence="4" id="KW-0378">Hydrolase</keyword>
<dbReference type="PANTHER" id="PTHR12992">
    <property type="entry name" value="NUDIX HYDROLASE"/>
    <property type="match status" value="1"/>
</dbReference>
<keyword evidence="3" id="KW-0479">Metal-binding</keyword>
<keyword evidence="6" id="KW-0464">Manganese</keyword>
<dbReference type="GO" id="GO:0015937">
    <property type="term" value="P:coenzyme A biosynthetic process"/>
    <property type="evidence" value="ECO:0007669"/>
    <property type="project" value="UniProtKB-ARBA"/>
</dbReference>
<dbReference type="GO" id="GO:0006637">
    <property type="term" value="P:acyl-CoA metabolic process"/>
    <property type="evidence" value="ECO:0007669"/>
    <property type="project" value="UniProtKB-ARBA"/>
</dbReference>
<comment type="cofactor">
    <cofactor evidence="2">
        <name>Mg(2+)</name>
        <dbReference type="ChEBI" id="CHEBI:18420"/>
    </cofactor>
</comment>
<dbReference type="GO" id="GO:0005737">
    <property type="term" value="C:cytoplasm"/>
    <property type="evidence" value="ECO:0007669"/>
    <property type="project" value="UniProtKB-ARBA"/>
</dbReference>
<dbReference type="GO" id="GO:0046872">
    <property type="term" value="F:metal ion binding"/>
    <property type="evidence" value="ECO:0007669"/>
    <property type="project" value="UniProtKB-KW"/>
</dbReference>
<protein>
    <recommendedName>
        <fullName evidence="8">Nudix hydrolase domain-containing protein</fullName>
    </recommendedName>
</protein>
<dbReference type="GO" id="GO:0008893">
    <property type="term" value="F:guanosine-3',5'-bis(diphosphate) 3'-diphosphatase activity"/>
    <property type="evidence" value="ECO:0007669"/>
    <property type="project" value="UniProtKB-ARBA"/>
</dbReference>
<feature type="domain" description="Nudix hydrolase" evidence="8">
    <location>
        <begin position="90"/>
        <end position="246"/>
    </location>
</feature>
<feature type="region of interest" description="Disordered" evidence="7">
    <location>
        <begin position="121"/>
        <end position="148"/>
    </location>
</feature>
<gene>
    <name evidence="9" type="ORF">FNV43_RR07479</name>
</gene>
<evidence type="ECO:0000256" key="5">
    <source>
        <dbReference type="ARBA" id="ARBA00022842"/>
    </source>
</evidence>
<dbReference type="PROSITE" id="PS51462">
    <property type="entry name" value="NUDIX"/>
    <property type="match status" value="1"/>
</dbReference>
<evidence type="ECO:0000259" key="8">
    <source>
        <dbReference type="PROSITE" id="PS51462"/>
    </source>
</evidence>
<dbReference type="Proteomes" id="UP000796880">
    <property type="component" value="Unassembled WGS sequence"/>
</dbReference>
<dbReference type="SUPFAM" id="SSF55811">
    <property type="entry name" value="Nudix"/>
    <property type="match status" value="1"/>
</dbReference>
<sequence length="374" mass="41651">MITLLRRLAISLPPAAPTSKLMDSANSFGSSPRLMALAQQLRLYKPPSSPLDDDIEDQSSEDSDWKVVSQVGFAESATPIAQKPPESFRPKKAAVLICLFEGDAGDLRVILTKRSSKLNTHSGEIALPGGKADEGDKDDGETATREAKEEIGLDPSLVNIVTVLEPFLSKHLLRVVPVIGILSDKKSFKPDPNPAEVEAVFDAPLEMFIKDENRRAEEREWMGNKYLIHFFDYETENQKYMIWGLTAGILIRAASIVYQRPPPFLEQNPNFKLDAYKLKKLKMSESTKEPASSVREISAKNKLSEKAFWSLEVPQLQFSSGQSVFSNLVGTHSTAQTWRCPWNAGNLINQGPGCFKPEIGKFFLASSMREEFFP</sequence>
<proteinExistence type="predicted"/>
<dbReference type="GO" id="GO:0015938">
    <property type="term" value="P:coenzyme A catabolic process"/>
    <property type="evidence" value="ECO:0007669"/>
    <property type="project" value="TreeGrafter"/>
</dbReference>
<dbReference type="OrthoDB" id="206213at2759"/>
<dbReference type="InterPro" id="IPR000086">
    <property type="entry name" value="NUDIX_hydrolase_dom"/>
</dbReference>
<evidence type="ECO:0000256" key="1">
    <source>
        <dbReference type="ARBA" id="ARBA00001936"/>
    </source>
</evidence>
<evidence type="ECO:0000256" key="3">
    <source>
        <dbReference type="ARBA" id="ARBA00022723"/>
    </source>
</evidence>
<dbReference type="Gene3D" id="3.90.79.10">
    <property type="entry name" value="Nucleoside Triphosphate Pyrophosphohydrolase"/>
    <property type="match status" value="1"/>
</dbReference>
<dbReference type="FunFam" id="3.90.79.10:FF:000036">
    <property type="entry name" value="Nudix hydrolase 11"/>
    <property type="match status" value="1"/>
</dbReference>
<evidence type="ECO:0000313" key="9">
    <source>
        <dbReference type="EMBL" id="KAF3451384.1"/>
    </source>
</evidence>
<keyword evidence="10" id="KW-1185">Reference proteome</keyword>
<comment type="caution">
    <text evidence="9">The sequence shown here is derived from an EMBL/GenBank/DDBJ whole genome shotgun (WGS) entry which is preliminary data.</text>
</comment>
<dbReference type="CDD" id="cd03426">
    <property type="entry name" value="NUDIX_CoAse_Nudt7"/>
    <property type="match status" value="1"/>
</dbReference>
<evidence type="ECO:0000256" key="2">
    <source>
        <dbReference type="ARBA" id="ARBA00001946"/>
    </source>
</evidence>
<evidence type="ECO:0000256" key="6">
    <source>
        <dbReference type="ARBA" id="ARBA00023211"/>
    </source>
</evidence>
<evidence type="ECO:0000313" key="10">
    <source>
        <dbReference type="Proteomes" id="UP000796880"/>
    </source>
</evidence>
<dbReference type="AlphaFoldDB" id="A0A8K0MMG3"/>
<name>A0A8K0MMG3_9ROSA</name>
<accession>A0A8K0MMG3</accession>
<evidence type="ECO:0000256" key="7">
    <source>
        <dbReference type="SAM" id="MobiDB-lite"/>
    </source>
</evidence>
<dbReference type="Pfam" id="PF00293">
    <property type="entry name" value="NUDIX"/>
    <property type="match status" value="1"/>
</dbReference>
<dbReference type="PANTHER" id="PTHR12992:SF24">
    <property type="entry name" value="PEROXISOMAL COENZYME A DIPHOSPHATASE NUDT7"/>
    <property type="match status" value="1"/>
</dbReference>
<organism evidence="9 10">
    <name type="scientific">Rhamnella rubrinervis</name>
    <dbReference type="NCBI Taxonomy" id="2594499"/>
    <lineage>
        <taxon>Eukaryota</taxon>
        <taxon>Viridiplantae</taxon>
        <taxon>Streptophyta</taxon>
        <taxon>Embryophyta</taxon>
        <taxon>Tracheophyta</taxon>
        <taxon>Spermatophyta</taxon>
        <taxon>Magnoliopsida</taxon>
        <taxon>eudicotyledons</taxon>
        <taxon>Gunneridae</taxon>
        <taxon>Pentapetalae</taxon>
        <taxon>rosids</taxon>
        <taxon>fabids</taxon>
        <taxon>Rosales</taxon>
        <taxon>Rhamnaceae</taxon>
        <taxon>rhamnoid group</taxon>
        <taxon>Rhamneae</taxon>
        <taxon>Rhamnella</taxon>
    </lineage>
</organism>
<keyword evidence="5" id="KW-0460">Magnesium</keyword>
<dbReference type="InterPro" id="IPR015797">
    <property type="entry name" value="NUDIX_hydrolase-like_dom_sf"/>
</dbReference>
<reference evidence="9" key="1">
    <citation type="submission" date="2020-03" db="EMBL/GenBank/DDBJ databases">
        <title>A high-quality chromosome-level genome assembly of a woody plant with both climbing and erect habits, Rhamnella rubrinervis.</title>
        <authorList>
            <person name="Lu Z."/>
            <person name="Yang Y."/>
            <person name="Zhu X."/>
            <person name="Sun Y."/>
        </authorList>
    </citation>
    <scope>NUCLEOTIDE SEQUENCE</scope>
    <source>
        <strain evidence="9">BYM</strain>
        <tissue evidence="9">Leaf</tissue>
    </source>
</reference>
<dbReference type="GO" id="GO:0010945">
    <property type="term" value="F:coenzyme A diphosphatase activity"/>
    <property type="evidence" value="ECO:0007669"/>
    <property type="project" value="InterPro"/>
</dbReference>